<keyword evidence="3" id="KW-0624">Polysaccharide degradation</keyword>
<dbReference type="GO" id="GO:0016787">
    <property type="term" value="F:hydrolase activity"/>
    <property type="evidence" value="ECO:0007669"/>
    <property type="project" value="UniProtKB-KW"/>
</dbReference>
<organism evidence="7 8">
    <name type="scientific">Dysgonomonas termitidis</name>
    <dbReference type="NCBI Taxonomy" id="1516126"/>
    <lineage>
        <taxon>Bacteria</taxon>
        <taxon>Pseudomonadati</taxon>
        <taxon>Bacteroidota</taxon>
        <taxon>Bacteroidia</taxon>
        <taxon>Bacteroidales</taxon>
        <taxon>Dysgonomonadaceae</taxon>
        <taxon>Dysgonomonas</taxon>
    </lineage>
</organism>
<feature type="chain" id="PRO_5047381944" evidence="4">
    <location>
        <begin position="20"/>
        <end position="799"/>
    </location>
</feature>
<dbReference type="InterPro" id="IPR001701">
    <property type="entry name" value="Glyco_hydro_9"/>
</dbReference>
<name>A0ABV9KYF0_9BACT</name>
<dbReference type="EMBL" id="JBHSGN010000094">
    <property type="protein sequence ID" value="MFC4675280.1"/>
    <property type="molecule type" value="Genomic_DNA"/>
</dbReference>
<dbReference type="RefSeq" id="WP_379998378.1">
    <property type="nucleotide sequence ID" value="NZ_JBHSGN010000094.1"/>
</dbReference>
<feature type="domain" description="Cellulase Ig-like" evidence="6">
    <location>
        <begin position="248"/>
        <end position="315"/>
    </location>
</feature>
<evidence type="ECO:0000313" key="7">
    <source>
        <dbReference type="EMBL" id="MFC4675280.1"/>
    </source>
</evidence>
<dbReference type="SUPFAM" id="SSF48208">
    <property type="entry name" value="Six-hairpin glycosidases"/>
    <property type="match status" value="1"/>
</dbReference>
<dbReference type="InterPro" id="IPR014756">
    <property type="entry name" value="Ig_E-set"/>
</dbReference>
<dbReference type="CDD" id="cd02850">
    <property type="entry name" value="E_set_Cellulase_N"/>
    <property type="match status" value="1"/>
</dbReference>
<evidence type="ECO:0000259" key="5">
    <source>
        <dbReference type="Pfam" id="PF00759"/>
    </source>
</evidence>
<comment type="caution">
    <text evidence="7">The sequence shown here is derived from an EMBL/GenBank/DDBJ whole genome shotgun (WGS) entry which is preliminary data.</text>
</comment>
<gene>
    <name evidence="7" type="ORF">ACFO6W_16410</name>
</gene>
<dbReference type="InterPro" id="IPR004197">
    <property type="entry name" value="Cellulase_Ig-like"/>
</dbReference>
<evidence type="ECO:0000313" key="8">
    <source>
        <dbReference type="Proteomes" id="UP001596023"/>
    </source>
</evidence>
<evidence type="ECO:0000259" key="6">
    <source>
        <dbReference type="Pfam" id="PF02927"/>
    </source>
</evidence>
<sequence>MRPFIFIAFSIFISMTVSAQCQYIPDVGLAKQLEESRNLRSTFKADPSNAALTRWYGKEVISSRILPLADDFESLRHKGPGTIQVDREMTVSGKGSIRLDTPVSLDVKNPSNRNYGMPEIIRPLDNEDLHDYNRFSVWVYVDAPGIYLAFTGFTLYNEGVKIMPVPGRFEGQHFETVYPNKWQRIVWEIPDLYRDKVTGLSVNIMMTGAPAGASEQMSLYIDDMRLEKVEPENTRGFTLRKNAIAYSHSGYKHGARKQALVQNVKDVSFRLHDEATGAVVYESRGKAMENGFVLLDFSDFEQRGQYTVSIGNITSKPFAIGDDAYLATAWRTLNFFYAERCGYDQPGIHQECHLDVLCMHPDGRSISVAGGWHDAADMTQGIGNTAEGGIAMLEMAAAVKGKDQVLYERLLEEARWGLNWVMRTRFGDGYRQGGLIIGIHTKNIRGDKDDMEAIARNSPSDNLMGAYYCALAAPFYDTSDPVFARWCRNCAVEDFEFAMDIINTGQPVNNSMELSALAMTVSMYMYRLTGKQSYIDYAAGFARTVMNCQQLERRKDWTMPLHGFFYETADKKRIQAYYHQSKEHLPVQGLSMLLTDVPNHKDAAQWKSSCQAYADYLHDIVEVMTPYGILPGAVYEVDNTDYSNLYHEGEQVGLPSLEEYNAQVKNGIRLSKTYYLRRFPVAYQFRGFHAVHMGKAKAAFILARLLNDTELKYIATRQLEYIIGFNPYAASTIYGDGYDYHPLYGAYAGDVVGAVPVGIETFENDDEPYFPTQNNCTYKEIWTHTTARVLWLVAELFKE</sequence>
<reference evidence="8" key="1">
    <citation type="journal article" date="2019" name="Int. J. Syst. Evol. Microbiol.">
        <title>The Global Catalogue of Microorganisms (GCM) 10K type strain sequencing project: providing services to taxonomists for standard genome sequencing and annotation.</title>
        <authorList>
            <consortium name="The Broad Institute Genomics Platform"/>
            <consortium name="The Broad Institute Genome Sequencing Center for Infectious Disease"/>
            <person name="Wu L."/>
            <person name="Ma J."/>
        </authorList>
    </citation>
    <scope>NUCLEOTIDE SEQUENCE [LARGE SCALE GENOMIC DNA]</scope>
    <source>
        <strain evidence="8">CCUG 66188</strain>
    </source>
</reference>
<dbReference type="Proteomes" id="UP001596023">
    <property type="component" value="Unassembled WGS sequence"/>
</dbReference>
<feature type="domain" description="Glycoside hydrolase family 9" evidence="5">
    <location>
        <begin position="330"/>
        <end position="739"/>
    </location>
</feature>
<accession>A0ABV9KYF0</accession>
<evidence type="ECO:0000256" key="4">
    <source>
        <dbReference type="SAM" id="SignalP"/>
    </source>
</evidence>
<dbReference type="InterPro" id="IPR013783">
    <property type="entry name" value="Ig-like_fold"/>
</dbReference>
<proteinExistence type="inferred from homology"/>
<keyword evidence="7" id="KW-0378">Hydrolase</keyword>
<dbReference type="InterPro" id="IPR012341">
    <property type="entry name" value="6hp_glycosidase-like_sf"/>
</dbReference>
<dbReference type="Pfam" id="PF00759">
    <property type="entry name" value="Glyco_hydro_9"/>
    <property type="match status" value="1"/>
</dbReference>
<keyword evidence="8" id="KW-1185">Reference proteome</keyword>
<dbReference type="SUPFAM" id="SSF81296">
    <property type="entry name" value="E set domains"/>
    <property type="match status" value="1"/>
</dbReference>
<evidence type="ECO:0000256" key="2">
    <source>
        <dbReference type="ARBA" id="ARBA00023277"/>
    </source>
</evidence>
<dbReference type="Pfam" id="PF02927">
    <property type="entry name" value="CelD_N"/>
    <property type="match status" value="1"/>
</dbReference>
<dbReference type="Gene3D" id="1.50.10.10">
    <property type="match status" value="1"/>
</dbReference>
<comment type="similarity">
    <text evidence="1">Belongs to the glycosyl hydrolase 9 (cellulase E) family.</text>
</comment>
<dbReference type="Gene3D" id="2.60.40.10">
    <property type="entry name" value="Immunoglobulins"/>
    <property type="match status" value="1"/>
</dbReference>
<evidence type="ECO:0000256" key="1">
    <source>
        <dbReference type="ARBA" id="ARBA00007072"/>
    </source>
</evidence>
<dbReference type="InterPro" id="IPR008928">
    <property type="entry name" value="6-hairpin_glycosidase_sf"/>
</dbReference>
<keyword evidence="2" id="KW-0119">Carbohydrate metabolism</keyword>
<feature type="signal peptide" evidence="4">
    <location>
        <begin position="1"/>
        <end position="19"/>
    </location>
</feature>
<protein>
    <submittedName>
        <fullName evidence="7">Glycoside hydrolase family 9 protein</fullName>
    </submittedName>
</protein>
<evidence type="ECO:0000256" key="3">
    <source>
        <dbReference type="ARBA" id="ARBA00023326"/>
    </source>
</evidence>
<keyword evidence="4" id="KW-0732">Signal</keyword>